<keyword evidence="2" id="KW-1185">Reference proteome</keyword>
<accession>A0A5N3PC98</accession>
<comment type="caution">
    <text evidence="1">The sequence shown here is derived from an EMBL/GenBank/DDBJ whole genome shotgun (WGS) entry which is preliminary data.</text>
</comment>
<evidence type="ECO:0000313" key="1">
    <source>
        <dbReference type="EMBL" id="KAB0267265.1"/>
    </source>
</evidence>
<reference evidence="1 2" key="1">
    <citation type="journal article" date="2019" name="Microorganisms">
        <title>Genome Insights into the Novel Species Microvirga brassicacearum, a Rapeseed Endophyte with Biotechnological Potential.</title>
        <authorList>
            <person name="Jimenez-Gomez A."/>
            <person name="Saati-Santamaria Z."/>
            <person name="Igual J.M."/>
            <person name="Rivas R."/>
            <person name="Mateos P.F."/>
            <person name="Garcia-Fraile P."/>
        </authorList>
    </citation>
    <scope>NUCLEOTIDE SEQUENCE [LARGE SCALE GENOMIC DNA]</scope>
    <source>
        <strain evidence="1 2">CDVBN77</strain>
    </source>
</reference>
<organism evidence="1 2">
    <name type="scientific">Microvirga brassicacearum</name>
    <dbReference type="NCBI Taxonomy" id="2580413"/>
    <lineage>
        <taxon>Bacteria</taxon>
        <taxon>Pseudomonadati</taxon>
        <taxon>Pseudomonadota</taxon>
        <taxon>Alphaproteobacteria</taxon>
        <taxon>Hyphomicrobiales</taxon>
        <taxon>Methylobacteriaceae</taxon>
        <taxon>Microvirga</taxon>
    </lineage>
</organism>
<protein>
    <submittedName>
        <fullName evidence="1">Uncharacterized protein</fullName>
    </submittedName>
</protein>
<sequence length="76" mass="8370">MNLPLLKLVTEQFEVESSADLATVPERAARLLAEIADDGILGWENQPLDVFGTDIIIPLLRLNNGAISRWRAAVVE</sequence>
<dbReference type="Proteomes" id="UP000325684">
    <property type="component" value="Unassembled WGS sequence"/>
</dbReference>
<evidence type="ECO:0000313" key="2">
    <source>
        <dbReference type="Proteomes" id="UP000325684"/>
    </source>
</evidence>
<dbReference type="AlphaFoldDB" id="A0A5N3PC98"/>
<proteinExistence type="predicted"/>
<name>A0A5N3PC98_9HYPH</name>
<dbReference type="RefSeq" id="WP_150943142.1">
    <property type="nucleotide sequence ID" value="NZ_VCMV01000013.1"/>
</dbReference>
<dbReference type="OrthoDB" id="7596617at2"/>
<gene>
    <name evidence="1" type="ORF">FEZ63_08025</name>
</gene>
<dbReference type="EMBL" id="VCMV01000013">
    <property type="protein sequence ID" value="KAB0267265.1"/>
    <property type="molecule type" value="Genomic_DNA"/>
</dbReference>